<evidence type="ECO:0000313" key="2">
    <source>
        <dbReference type="EMBL" id="KAL1582412.1"/>
    </source>
</evidence>
<dbReference type="RefSeq" id="XP_069225519.1">
    <property type="nucleotide sequence ID" value="XM_069377551.1"/>
</dbReference>
<comment type="caution">
    <text evidence="2">The sequence shown here is derived from an EMBL/GenBank/DDBJ whole genome shotgun (WGS) entry which is preliminary data.</text>
</comment>
<feature type="compositionally biased region" description="Basic and acidic residues" evidence="1">
    <location>
        <begin position="1"/>
        <end position="15"/>
    </location>
</feature>
<reference evidence="2 3" key="1">
    <citation type="journal article" date="2020" name="Microbiol. Resour. Announc.">
        <title>Draft Genome Sequence of a Cladosporium Species Isolated from the Mesophotic Ascidian Didemnum maculosum.</title>
        <authorList>
            <person name="Gioti A."/>
            <person name="Siaperas R."/>
            <person name="Nikolaivits E."/>
            <person name="Le Goff G."/>
            <person name="Ouazzani J."/>
            <person name="Kotoulas G."/>
            <person name="Topakas E."/>
        </authorList>
    </citation>
    <scope>NUCLEOTIDE SEQUENCE [LARGE SCALE GENOMIC DNA]</scope>
    <source>
        <strain evidence="2 3">TM138-S3</strain>
    </source>
</reference>
<feature type="region of interest" description="Disordered" evidence="1">
    <location>
        <begin position="188"/>
        <end position="239"/>
    </location>
</feature>
<evidence type="ECO:0000256" key="1">
    <source>
        <dbReference type="SAM" id="MobiDB-lite"/>
    </source>
</evidence>
<dbReference type="PANTHER" id="PTHR43628:SF1">
    <property type="entry name" value="CHITIN SYNTHASE REGULATORY FACTOR 2-RELATED"/>
    <property type="match status" value="1"/>
</dbReference>
<dbReference type="EMBL" id="JAAQHG020000051">
    <property type="protein sequence ID" value="KAL1582412.1"/>
    <property type="molecule type" value="Genomic_DNA"/>
</dbReference>
<dbReference type="InterPro" id="IPR011990">
    <property type="entry name" value="TPR-like_helical_dom_sf"/>
</dbReference>
<dbReference type="Proteomes" id="UP000803884">
    <property type="component" value="Unassembled WGS sequence"/>
</dbReference>
<dbReference type="SMART" id="SM00671">
    <property type="entry name" value="SEL1"/>
    <property type="match status" value="3"/>
</dbReference>
<protein>
    <recommendedName>
        <fullName evidence="4">HCP-like protein</fullName>
    </recommendedName>
</protein>
<feature type="compositionally biased region" description="Basic and acidic residues" evidence="1">
    <location>
        <begin position="109"/>
        <end position="120"/>
    </location>
</feature>
<dbReference type="Pfam" id="PF08238">
    <property type="entry name" value="Sel1"/>
    <property type="match status" value="3"/>
</dbReference>
<accession>A0AB34KF73</accession>
<feature type="compositionally biased region" description="Low complexity" evidence="1">
    <location>
        <begin position="188"/>
        <end position="199"/>
    </location>
</feature>
<gene>
    <name evidence="2" type="ORF">WHR41_08947</name>
</gene>
<dbReference type="GO" id="GO:0010972">
    <property type="term" value="P:negative regulation of G2/M transition of mitotic cell cycle"/>
    <property type="evidence" value="ECO:0007669"/>
    <property type="project" value="TreeGrafter"/>
</dbReference>
<organism evidence="2 3">
    <name type="scientific">Cladosporium halotolerans</name>
    <dbReference type="NCBI Taxonomy" id="1052096"/>
    <lineage>
        <taxon>Eukaryota</taxon>
        <taxon>Fungi</taxon>
        <taxon>Dikarya</taxon>
        <taxon>Ascomycota</taxon>
        <taxon>Pezizomycotina</taxon>
        <taxon>Dothideomycetes</taxon>
        <taxon>Dothideomycetidae</taxon>
        <taxon>Cladosporiales</taxon>
        <taxon>Cladosporiaceae</taxon>
        <taxon>Cladosporium</taxon>
    </lineage>
</organism>
<feature type="compositionally biased region" description="Basic and acidic residues" evidence="1">
    <location>
        <begin position="56"/>
        <end position="68"/>
    </location>
</feature>
<dbReference type="InterPro" id="IPR006597">
    <property type="entry name" value="Sel1-like"/>
</dbReference>
<evidence type="ECO:0008006" key="4">
    <source>
        <dbReference type="Google" id="ProtNLM"/>
    </source>
</evidence>
<sequence length="421" mass="45214">MNGLKDLLRKKESISKDASTAKPPAPAALEVPEFKIIRTTTESEEVIEPPSFDGDNVEKPAPAKEQKKERRRTLFSRSSSAHTPRDAGKTRTSLDSEETKGANTLAIRPKQERRLSERLHIGGGGGRSRSKSQDAATSSHLPENLPAAPDSVSVPSIHVNGAADEGNKYVNAQREAQWEKRATILASSSPFADPSAPSSNTTNTPGDATDDERTGRPLSTLPTSASTPRDRSRSVATQQTDISIQEAIRLHESGDLTASTAMFGTLASPTGANNALSQVLYGLALRHGWGIDAEPARAIHFLSLAASNSAAVEQAALEAGMTKGGAAKGELVLAIFELANCFRYAWGVKKDPLAARQYYETAANLGDTDAMEEAAWCFLEGFGGPKDKFKAAQYLRLAEQKGSKTVGNSWIWKDKYNPKPK</sequence>
<proteinExistence type="predicted"/>
<dbReference type="InterPro" id="IPR052945">
    <property type="entry name" value="Mitotic_Regulator"/>
</dbReference>
<evidence type="ECO:0000313" key="3">
    <source>
        <dbReference type="Proteomes" id="UP000803884"/>
    </source>
</evidence>
<feature type="compositionally biased region" description="Basic and acidic residues" evidence="1">
    <location>
        <begin position="83"/>
        <end position="100"/>
    </location>
</feature>
<dbReference type="GO" id="GO:0032153">
    <property type="term" value="C:cell division site"/>
    <property type="evidence" value="ECO:0007669"/>
    <property type="project" value="TreeGrafter"/>
</dbReference>
<dbReference type="PANTHER" id="PTHR43628">
    <property type="entry name" value="ACTIVATOR OF C KINASE PROTEIN 1-RELATED"/>
    <property type="match status" value="1"/>
</dbReference>
<feature type="region of interest" description="Disordered" evidence="1">
    <location>
        <begin position="1"/>
        <end position="159"/>
    </location>
</feature>
<dbReference type="AlphaFoldDB" id="A0AB34KF73"/>
<dbReference type="GeneID" id="96010389"/>
<name>A0AB34KF73_9PEZI</name>
<dbReference type="SUPFAM" id="SSF81901">
    <property type="entry name" value="HCP-like"/>
    <property type="match status" value="1"/>
</dbReference>
<keyword evidence="3" id="KW-1185">Reference proteome</keyword>
<dbReference type="Gene3D" id="1.25.40.10">
    <property type="entry name" value="Tetratricopeptide repeat domain"/>
    <property type="match status" value="1"/>
</dbReference>